<gene>
    <name evidence="2" type="ORF">LTR05_000447</name>
</gene>
<feature type="compositionally biased region" description="Polar residues" evidence="1">
    <location>
        <begin position="1"/>
        <end position="11"/>
    </location>
</feature>
<name>A0AAN7T7E0_9EURO</name>
<evidence type="ECO:0000256" key="1">
    <source>
        <dbReference type="SAM" id="MobiDB-lite"/>
    </source>
</evidence>
<organism evidence="2 3">
    <name type="scientific">Lithohypha guttulata</name>
    <dbReference type="NCBI Taxonomy" id="1690604"/>
    <lineage>
        <taxon>Eukaryota</taxon>
        <taxon>Fungi</taxon>
        <taxon>Dikarya</taxon>
        <taxon>Ascomycota</taxon>
        <taxon>Pezizomycotina</taxon>
        <taxon>Eurotiomycetes</taxon>
        <taxon>Chaetothyriomycetidae</taxon>
        <taxon>Chaetothyriales</taxon>
        <taxon>Trichomeriaceae</taxon>
        <taxon>Lithohypha</taxon>
    </lineage>
</organism>
<dbReference type="EMBL" id="JAVRRJ010000001">
    <property type="protein sequence ID" value="KAK5090276.1"/>
    <property type="molecule type" value="Genomic_DNA"/>
</dbReference>
<keyword evidence="3" id="KW-1185">Reference proteome</keyword>
<feature type="region of interest" description="Disordered" evidence="1">
    <location>
        <begin position="1"/>
        <end position="62"/>
    </location>
</feature>
<dbReference type="AlphaFoldDB" id="A0AAN7T7E0"/>
<reference evidence="2 3" key="1">
    <citation type="submission" date="2023-08" db="EMBL/GenBank/DDBJ databases">
        <title>Black Yeasts Isolated from many extreme environments.</title>
        <authorList>
            <person name="Coleine C."/>
            <person name="Stajich J.E."/>
            <person name="Selbmann L."/>
        </authorList>
    </citation>
    <scope>NUCLEOTIDE SEQUENCE [LARGE SCALE GENOMIC DNA]</scope>
    <source>
        <strain evidence="2 3">CCFEE 5910</strain>
    </source>
</reference>
<accession>A0AAN7T7E0</accession>
<evidence type="ECO:0000313" key="2">
    <source>
        <dbReference type="EMBL" id="KAK5090276.1"/>
    </source>
</evidence>
<dbReference type="Proteomes" id="UP001309876">
    <property type="component" value="Unassembled WGS sequence"/>
</dbReference>
<evidence type="ECO:0000313" key="3">
    <source>
        <dbReference type="Proteomes" id="UP001309876"/>
    </source>
</evidence>
<feature type="region of interest" description="Disordered" evidence="1">
    <location>
        <begin position="81"/>
        <end position="100"/>
    </location>
</feature>
<proteinExistence type="predicted"/>
<protein>
    <submittedName>
        <fullName evidence="2">Uncharacterized protein</fullName>
    </submittedName>
</protein>
<comment type="caution">
    <text evidence="2">The sequence shown here is derived from an EMBL/GenBank/DDBJ whole genome shotgun (WGS) entry which is preliminary data.</text>
</comment>
<feature type="compositionally biased region" description="Low complexity" evidence="1">
    <location>
        <begin position="33"/>
        <end position="47"/>
    </location>
</feature>
<sequence length="100" mass="10723">MTDNQNQNLGSNKGEKQVKIPNQGEAEVEGSNESGETQTESTRSQSTDARAPDSDPGLEGISTAAVRRLSVTFTRDTINAATPGIHSNTEAYRRRTGQSD</sequence>
<feature type="compositionally biased region" description="Polar residues" evidence="1">
    <location>
        <begin position="81"/>
        <end position="90"/>
    </location>
</feature>